<dbReference type="Pfam" id="PF13365">
    <property type="entry name" value="Trypsin_2"/>
    <property type="match status" value="1"/>
</dbReference>
<dbReference type="GO" id="GO:0006508">
    <property type="term" value="P:proteolysis"/>
    <property type="evidence" value="ECO:0007669"/>
    <property type="project" value="UniProtKB-KW"/>
</dbReference>
<dbReference type="AlphaFoldDB" id="A0A146G8S7"/>
<dbReference type="GO" id="GO:0004252">
    <property type="term" value="F:serine-type endopeptidase activity"/>
    <property type="evidence" value="ECO:0007669"/>
    <property type="project" value="InterPro"/>
</dbReference>
<dbReference type="InterPro" id="IPR009003">
    <property type="entry name" value="Peptidase_S1_PA"/>
</dbReference>
<dbReference type="RefSeq" id="WP_075079384.1">
    <property type="nucleotide sequence ID" value="NZ_BDCO01000002.1"/>
</dbReference>
<evidence type="ECO:0000313" key="5">
    <source>
        <dbReference type="EMBL" id="GAT33682.1"/>
    </source>
</evidence>
<keyword evidence="3" id="KW-0472">Membrane</keyword>
<dbReference type="STRING" id="690879.TSACC_22099"/>
<dbReference type="EMBL" id="BDCO01000002">
    <property type="protein sequence ID" value="GAT33682.1"/>
    <property type="molecule type" value="Genomic_DNA"/>
</dbReference>
<dbReference type="InterPro" id="IPR001478">
    <property type="entry name" value="PDZ"/>
</dbReference>
<dbReference type="PRINTS" id="PR00834">
    <property type="entry name" value="PROTEASES2C"/>
</dbReference>
<evidence type="ECO:0000256" key="3">
    <source>
        <dbReference type="SAM" id="Phobius"/>
    </source>
</evidence>
<keyword evidence="6" id="KW-1185">Reference proteome</keyword>
<keyword evidence="3" id="KW-0812">Transmembrane</keyword>
<organism evidence="5 6">
    <name type="scientific">Terrimicrobium sacchariphilum</name>
    <dbReference type="NCBI Taxonomy" id="690879"/>
    <lineage>
        <taxon>Bacteria</taxon>
        <taxon>Pseudomonadati</taxon>
        <taxon>Verrucomicrobiota</taxon>
        <taxon>Terrimicrobiia</taxon>
        <taxon>Terrimicrobiales</taxon>
        <taxon>Terrimicrobiaceae</taxon>
        <taxon>Terrimicrobium</taxon>
    </lineage>
</organism>
<keyword evidence="3" id="KW-1133">Transmembrane helix</keyword>
<dbReference type="Gene3D" id="2.40.10.120">
    <property type="match status" value="1"/>
</dbReference>
<dbReference type="SUPFAM" id="SSF50494">
    <property type="entry name" value="Trypsin-like serine proteases"/>
    <property type="match status" value="1"/>
</dbReference>
<dbReference type="OrthoDB" id="9758917at2"/>
<proteinExistence type="predicted"/>
<keyword evidence="1 5" id="KW-0645">Protease</keyword>
<feature type="domain" description="PDZ" evidence="4">
    <location>
        <begin position="269"/>
        <end position="352"/>
    </location>
</feature>
<dbReference type="InParanoid" id="A0A146G8S7"/>
<reference evidence="6" key="1">
    <citation type="journal article" date="2017" name="Genome Announc.">
        <title>Draft Genome Sequence of Terrimicrobium sacchariphilum NM-5T, a Facultative Anaerobic Soil Bacterium of the Class Spartobacteria.</title>
        <authorList>
            <person name="Qiu Y.L."/>
            <person name="Tourlousse D.M."/>
            <person name="Matsuura N."/>
            <person name="Ohashi A."/>
            <person name="Sekiguchi Y."/>
        </authorList>
    </citation>
    <scope>NUCLEOTIDE SEQUENCE [LARGE SCALE GENOMIC DNA]</scope>
    <source>
        <strain evidence="6">NM-5</strain>
    </source>
</reference>
<dbReference type="InterPro" id="IPR036034">
    <property type="entry name" value="PDZ_sf"/>
</dbReference>
<dbReference type="SMART" id="SM00228">
    <property type="entry name" value="PDZ"/>
    <property type="match status" value="1"/>
</dbReference>
<evidence type="ECO:0000313" key="6">
    <source>
        <dbReference type="Proteomes" id="UP000076023"/>
    </source>
</evidence>
<gene>
    <name evidence="5" type="ORF">TSACC_22099</name>
</gene>
<keyword evidence="2" id="KW-0378">Hydrolase</keyword>
<dbReference type="SUPFAM" id="SSF50156">
    <property type="entry name" value="PDZ domain-like"/>
    <property type="match status" value="1"/>
</dbReference>
<comment type="caution">
    <text evidence="5">The sequence shown here is derived from an EMBL/GenBank/DDBJ whole genome shotgun (WGS) entry which is preliminary data.</text>
</comment>
<evidence type="ECO:0000256" key="2">
    <source>
        <dbReference type="ARBA" id="ARBA00022801"/>
    </source>
</evidence>
<dbReference type="PANTHER" id="PTHR43343:SF3">
    <property type="entry name" value="PROTEASE DO-LIKE 8, CHLOROPLASTIC"/>
    <property type="match status" value="1"/>
</dbReference>
<evidence type="ECO:0000259" key="4">
    <source>
        <dbReference type="SMART" id="SM00228"/>
    </source>
</evidence>
<dbReference type="InterPro" id="IPR051201">
    <property type="entry name" value="Chloro_Bact_Ser_Proteases"/>
</dbReference>
<dbReference type="InterPro" id="IPR001940">
    <property type="entry name" value="Peptidase_S1C"/>
</dbReference>
<dbReference type="Pfam" id="PF13180">
    <property type="entry name" value="PDZ_2"/>
    <property type="match status" value="1"/>
</dbReference>
<accession>A0A146G8S7</accession>
<protein>
    <submittedName>
        <fullName evidence="5">Serine protease Do</fullName>
    </submittedName>
</protein>
<dbReference type="Proteomes" id="UP000076023">
    <property type="component" value="Unassembled WGS sequence"/>
</dbReference>
<name>A0A146G8S7_TERSA</name>
<sequence>MKSVLRFLIFVVILFGAVLLLYFTRTKSATSAGTTTPVGTTHYSALEAVDREFTDLVSHVLPSVVSITAIPADTTNPRIQYLRSLFGFQPGATPPQLGSGVIVSPEGHIVTNFHVIQGAGSAEVTLNDGRVLPAKFLGADIPSDIAILQISPENISPIAWGNSDDVKVGQMVFAVGNPLGLQETVTQGIISARGRRAASEAANEFFQTDAAINRGNSGGPLVSLRGELIGINNMVAAQTQTQGIAFSIPANTVRRVFESIRDHGRFIRPWFGVSTLPLSPMIVRQLNLPDDITGALVQVTQTDSPAEKAGLEPGDVIVGYGGKPVRDAADLRSRVVDTPIGDTVEIKVRRGGQIIPLKVTIAPEPGS</sequence>
<evidence type="ECO:0000256" key="1">
    <source>
        <dbReference type="ARBA" id="ARBA00022670"/>
    </source>
</evidence>
<feature type="transmembrane region" description="Helical" evidence="3">
    <location>
        <begin position="7"/>
        <end position="24"/>
    </location>
</feature>
<dbReference type="FunCoup" id="A0A146G8S7">
    <property type="interactions" value="331"/>
</dbReference>
<dbReference type="Gene3D" id="2.30.42.10">
    <property type="match status" value="1"/>
</dbReference>
<dbReference type="PANTHER" id="PTHR43343">
    <property type="entry name" value="PEPTIDASE S12"/>
    <property type="match status" value="1"/>
</dbReference>